<accession>A0AAJ0ZK50</accession>
<dbReference type="AlphaFoldDB" id="A0AAJ0ZK50"/>
<gene>
    <name evidence="1" type="ORF">I8747_11770</name>
</gene>
<dbReference type="Proteomes" id="UP000787568">
    <property type="component" value="Unassembled WGS sequence"/>
</dbReference>
<name>A0AAJ0ZK50_9PSED</name>
<evidence type="ECO:0000313" key="1">
    <source>
        <dbReference type="EMBL" id="MBU4633474.1"/>
    </source>
</evidence>
<organism evidence="1 2">
    <name type="scientific">Pseudomonas chlororaphis subsp. aurantiaca</name>
    <dbReference type="NCBI Taxonomy" id="86192"/>
    <lineage>
        <taxon>Bacteria</taxon>
        <taxon>Pseudomonadati</taxon>
        <taxon>Pseudomonadota</taxon>
        <taxon>Gammaproteobacteria</taxon>
        <taxon>Pseudomonadales</taxon>
        <taxon>Pseudomonadaceae</taxon>
        <taxon>Pseudomonas</taxon>
    </lineage>
</organism>
<reference evidence="1" key="1">
    <citation type="submission" date="2020-12" db="EMBL/GenBank/DDBJ databases">
        <title>Generalized mutagenesis with transposon Tn5. A laboratory procedure for the identification of genes responsible for a bacterial phenotype and its regulation, illustrated with phenazine production in Pseudomonas chlororaphis.</title>
        <authorList>
            <person name="Muzio F."/>
            <person name="Sobrero P."/>
            <person name="Agaras B."/>
            <person name="Valverde C."/>
        </authorList>
    </citation>
    <scope>NUCLEOTIDE SEQUENCE</scope>
    <source>
        <strain evidence="1">SMMP3</strain>
    </source>
</reference>
<sequence>MKTVLSVALLGLAAGALLGDVVLIILGSASLSLLVVDCLGKRFELAIIEA</sequence>
<evidence type="ECO:0000313" key="2">
    <source>
        <dbReference type="Proteomes" id="UP000787568"/>
    </source>
</evidence>
<dbReference type="EMBL" id="JAEEFW010000004">
    <property type="protein sequence ID" value="MBU4633474.1"/>
    <property type="molecule type" value="Genomic_DNA"/>
</dbReference>
<dbReference type="RefSeq" id="WP_216310709.1">
    <property type="nucleotide sequence ID" value="NZ_JAEEFW010000004.1"/>
</dbReference>
<comment type="caution">
    <text evidence="1">The sequence shown here is derived from an EMBL/GenBank/DDBJ whole genome shotgun (WGS) entry which is preliminary data.</text>
</comment>
<proteinExistence type="predicted"/>
<protein>
    <submittedName>
        <fullName evidence="1">Uncharacterized protein</fullName>
    </submittedName>
</protein>